<sequence>MMRRHGGGMERASEGRREGGCGRGLDKKIDVVGCDTHLGGVQAVLPGRAAGRPRATSVLHCHHVYQNH</sequence>
<evidence type="ECO:0000313" key="3">
    <source>
        <dbReference type="Proteomes" id="UP000838878"/>
    </source>
</evidence>
<dbReference type="Proteomes" id="UP000838878">
    <property type="component" value="Chromosome 7"/>
</dbReference>
<dbReference type="AlphaFoldDB" id="A0A8J9YE53"/>
<name>A0A8J9YE53_9NEOP</name>
<proteinExistence type="predicted"/>
<evidence type="ECO:0000313" key="2">
    <source>
        <dbReference type="EMBL" id="CAH0729069.1"/>
    </source>
</evidence>
<gene>
    <name evidence="2" type="ORF">BINO364_LOCUS14219</name>
</gene>
<feature type="non-terminal residue" evidence="2">
    <location>
        <position position="68"/>
    </location>
</feature>
<feature type="region of interest" description="Disordered" evidence="1">
    <location>
        <begin position="1"/>
        <end position="23"/>
    </location>
</feature>
<dbReference type="OrthoDB" id="10490213at2759"/>
<feature type="compositionally biased region" description="Basic and acidic residues" evidence="1">
    <location>
        <begin position="7"/>
        <end position="23"/>
    </location>
</feature>
<reference evidence="2" key="1">
    <citation type="submission" date="2021-12" db="EMBL/GenBank/DDBJ databases">
        <authorList>
            <person name="Martin H S."/>
        </authorList>
    </citation>
    <scope>NUCLEOTIDE SEQUENCE</scope>
</reference>
<keyword evidence="3" id="KW-1185">Reference proteome</keyword>
<accession>A0A8J9YE53</accession>
<protein>
    <submittedName>
        <fullName evidence="2">Uncharacterized protein</fullName>
    </submittedName>
</protein>
<dbReference type="EMBL" id="OV170227">
    <property type="protein sequence ID" value="CAH0729069.1"/>
    <property type="molecule type" value="Genomic_DNA"/>
</dbReference>
<organism evidence="2 3">
    <name type="scientific">Brenthis ino</name>
    <name type="common">lesser marbled fritillary</name>
    <dbReference type="NCBI Taxonomy" id="405034"/>
    <lineage>
        <taxon>Eukaryota</taxon>
        <taxon>Metazoa</taxon>
        <taxon>Ecdysozoa</taxon>
        <taxon>Arthropoda</taxon>
        <taxon>Hexapoda</taxon>
        <taxon>Insecta</taxon>
        <taxon>Pterygota</taxon>
        <taxon>Neoptera</taxon>
        <taxon>Endopterygota</taxon>
        <taxon>Lepidoptera</taxon>
        <taxon>Glossata</taxon>
        <taxon>Ditrysia</taxon>
        <taxon>Papilionoidea</taxon>
        <taxon>Nymphalidae</taxon>
        <taxon>Heliconiinae</taxon>
        <taxon>Argynnini</taxon>
        <taxon>Brenthis</taxon>
    </lineage>
</organism>
<evidence type="ECO:0000256" key="1">
    <source>
        <dbReference type="SAM" id="MobiDB-lite"/>
    </source>
</evidence>